<dbReference type="SUPFAM" id="SSF53098">
    <property type="entry name" value="Ribonuclease H-like"/>
    <property type="match status" value="1"/>
</dbReference>
<dbReference type="Gene3D" id="3.30.420.10">
    <property type="entry name" value="Ribonuclease H-like superfamily/Ribonuclease H"/>
    <property type="match status" value="1"/>
</dbReference>
<dbReference type="Proteomes" id="UP001219525">
    <property type="component" value="Unassembled WGS sequence"/>
</dbReference>
<sequence length="468" mass="52703">MTSREGEPVERPAQRTRRRAQRVTVAQNSVVYVAGVIHTPPGKKTTAAAAFIVKGVEQAQLGRRLPADGDQSQYVAEFFAALAAVRNVSGNTTLTIYSAQPYIREAMTKRLRRWEHEGWVGVQNRDVLRCLAAELKARSAPTYFEVAEPGTAAREACKRVARLAKRAAGGQATANWDMTIPPGMALPGLSLQDNRQKTFYRGIREEKTKKLAPRASTERNLKAIREAVCEAFGRHVSDADIWTSVSARDFLPRPAQFIWKGVHNAHKIGAYWMHIPECEERATCQDCGELEDLDHILVRCESPGRELIWAAARTLWLERATAWPEVSLGTILGCGLAEFRDGRGKVDQGARRLYRILISESAYLIWRLRNERVIDRDGVPAPAEEIENKFKFAINQRLQMDKVLANRPRKGRREEQPESVLVLATWSGILDDEQSLPVDWLREPRVLVGKRAFPPRIPYRQNNSQGIG</sequence>
<comment type="caution">
    <text evidence="2">The sequence shown here is derived from an EMBL/GenBank/DDBJ whole genome shotgun (WGS) entry which is preliminary data.</text>
</comment>
<reference evidence="2" key="1">
    <citation type="submission" date="2023-03" db="EMBL/GenBank/DDBJ databases">
        <title>Massive genome expansion in bonnet fungi (Mycena s.s.) driven by repeated elements and novel gene families across ecological guilds.</title>
        <authorList>
            <consortium name="Lawrence Berkeley National Laboratory"/>
            <person name="Harder C.B."/>
            <person name="Miyauchi S."/>
            <person name="Viragh M."/>
            <person name="Kuo A."/>
            <person name="Thoen E."/>
            <person name="Andreopoulos B."/>
            <person name="Lu D."/>
            <person name="Skrede I."/>
            <person name="Drula E."/>
            <person name="Henrissat B."/>
            <person name="Morin E."/>
            <person name="Kohler A."/>
            <person name="Barry K."/>
            <person name="LaButti K."/>
            <person name="Morin E."/>
            <person name="Salamov A."/>
            <person name="Lipzen A."/>
            <person name="Mereny Z."/>
            <person name="Hegedus B."/>
            <person name="Baldrian P."/>
            <person name="Stursova M."/>
            <person name="Weitz H."/>
            <person name="Taylor A."/>
            <person name="Grigoriev I.V."/>
            <person name="Nagy L.G."/>
            <person name="Martin F."/>
            <person name="Kauserud H."/>
        </authorList>
    </citation>
    <scope>NUCLEOTIDE SEQUENCE</scope>
    <source>
        <strain evidence="2">9144</strain>
    </source>
</reference>
<dbReference type="InterPro" id="IPR036397">
    <property type="entry name" value="RNaseH_sf"/>
</dbReference>
<evidence type="ECO:0000313" key="3">
    <source>
        <dbReference type="Proteomes" id="UP001219525"/>
    </source>
</evidence>
<protein>
    <recommendedName>
        <fullName evidence="4">RNase H type-1 domain-containing protein</fullName>
    </recommendedName>
</protein>
<keyword evidence="3" id="KW-1185">Reference proteome</keyword>
<feature type="region of interest" description="Disordered" evidence="1">
    <location>
        <begin position="1"/>
        <end position="21"/>
    </location>
</feature>
<name>A0AAD6VH19_9AGAR</name>
<dbReference type="EMBL" id="JARJCW010000023">
    <property type="protein sequence ID" value="KAJ7212573.1"/>
    <property type="molecule type" value="Genomic_DNA"/>
</dbReference>
<dbReference type="GO" id="GO:0003676">
    <property type="term" value="F:nucleic acid binding"/>
    <property type="evidence" value="ECO:0007669"/>
    <property type="project" value="InterPro"/>
</dbReference>
<dbReference type="AlphaFoldDB" id="A0AAD6VH19"/>
<dbReference type="InterPro" id="IPR012337">
    <property type="entry name" value="RNaseH-like_sf"/>
</dbReference>
<organism evidence="2 3">
    <name type="scientific">Mycena pura</name>
    <dbReference type="NCBI Taxonomy" id="153505"/>
    <lineage>
        <taxon>Eukaryota</taxon>
        <taxon>Fungi</taxon>
        <taxon>Dikarya</taxon>
        <taxon>Basidiomycota</taxon>
        <taxon>Agaricomycotina</taxon>
        <taxon>Agaricomycetes</taxon>
        <taxon>Agaricomycetidae</taxon>
        <taxon>Agaricales</taxon>
        <taxon>Marasmiineae</taxon>
        <taxon>Mycenaceae</taxon>
        <taxon>Mycena</taxon>
    </lineage>
</organism>
<evidence type="ECO:0008006" key="4">
    <source>
        <dbReference type="Google" id="ProtNLM"/>
    </source>
</evidence>
<proteinExistence type="predicted"/>
<feature type="compositionally biased region" description="Basic and acidic residues" evidence="1">
    <location>
        <begin position="1"/>
        <end position="13"/>
    </location>
</feature>
<accession>A0AAD6VH19</accession>
<evidence type="ECO:0000256" key="1">
    <source>
        <dbReference type="SAM" id="MobiDB-lite"/>
    </source>
</evidence>
<gene>
    <name evidence="2" type="ORF">GGX14DRAFT_361555</name>
</gene>
<evidence type="ECO:0000313" key="2">
    <source>
        <dbReference type="EMBL" id="KAJ7212573.1"/>
    </source>
</evidence>